<name>A0AAE8YEZ9_9CAUD</name>
<dbReference type="InterPro" id="IPR002711">
    <property type="entry name" value="HNH"/>
</dbReference>
<dbReference type="GO" id="GO:0008270">
    <property type="term" value="F:zinc ion binding"/>
    <property type="evidence" value="ECO:0007669"/>
    <property type="project" value="InterPro"/>
</dbReference>
<keyword evidence="3" id="KW-1185">Reference proteome</keyword>
<dbReference type="CDD" id="cd00085">
    <property type="entry name" value="HNHc"/>
    <property type="match status" value="1"/>
</dbReference>
<dbReference type="GO" id="GO:0003676">
    <property type="term" value="F:nucleic acid binding"/>
    <property type="evidence" value="ECO:0007669"/>
    <property type="project" value="InterPro"/>
</dbReference>
<dbReference type="GO" id="GO:0004519">
    <property type="term" value="F:endonuclease activity"/>
    <property type="evidence" value="ECO:0007669"/>
    <property type="project" value="InterPro"/>
</dbReference>
<evidence type="ECO:0000259" key="1">
    <source>
        <dbReference type="SMART" id="SM00507"/>
    </source>
</evidence>
<dbReference type="GeneID" id="77944325"/>
<dbReference type="KEGG" id="vg:77944325"/>
<accession>A0AAE8YEZ9</accession>
<sequence length="164" mass="18318">MKSLAHLTSRRAKFEAFLVERGAQILQPTNEWEVLRFKTSHGTSIVYCNAHGGITPTGEATAAWKAFEKNGPWRATPPPKKRLTGRDKTRPMFEALLKRDGAACFYCGEPTDETDRTLEHLVARAHGGPDHLSNLVLAHRRCNANAGHLSAMEKIRMRETREAA</sequence>
<dbReference type="RefSeq" id="YP_010668182.1">
    <property type="nucleotide sequence ID" value="NC_070955.1"/>
</dbReference>
<feature type="domain" description="HNH nuclease" evidence="1">
    <location>
        <begin position="91"/>
        <end position="144"/>
    </location>
</feature>
<dbReference type="SMART" id="SM00507">
    <property type="entry name" value="HNHc"/>
    <property type="match status" value="1"/>
</dbReference>
<dbReference type="EMBL" id="OK665842">
    <property type="protein sequence ID" value="UEW68580.1"/>
    <property type="molecule type" value="Genomic_DNA"/>
</dbReference>
<dbReference type="Pfam" id="PF01844">
    <property type="entry name" value="HNH"/>
    <property type="match status" value="1"/>
</dbReference>
<organism evidence="2 3">
    <name type="scientific">Burkholderia phage BgManors32</name>
    <dbReference type="NCBI Taxonomy" id="2894335"/>
    <lineage>
        <taxon>Viruses</taxon>
        <taxon>Duplodnaviria</taxon>
        <taxon>Heunggongvirae</taxon>
        <taxon>Uroviricota</taxon>
        <taxon>Caudoviricetes</taxon>
        <taxon>Bigmanorsvirus</taxon>
        <taxon>Bigmanorsvirus bgmanors32</taxon>
    </lineage>
</organism>
<dbReference type="InterPro" id="IPR003615">
    <property type="entry name" value="HNH_nuc"/>
</dbReference>
<evidence type="ECO:0000313" key="3">
    <source>
        <dbReference type="Proteomes" id="UP000828188"/>
    </source>
</evidence>
<dbReference type="Proteomes" id="UP000828188">
    <property type="component" value="Segment"/>
</dbReference>
<reference evidence="2" key="1">
    <citation type="submission" date="2021-10" db="EMBL/GenBank/DDBJ databases">
        <authorList>
            <person name="Gelman D."/>
            <person name="Alkalay-Oren S."/>
            <person name="Coppenhagen-Glazer S."/>
            <person name="Hazan R."/>
        </authorList>
    </citation>
    <scope>NUCLEOTIDE SEQUENCE</scope>
</reference>
<proteinExistence type="predicted"/>
<dbReference type="Gene3D" id="1.10.30.50">
    <property type="match status" value="1"/>
</dbReference>
<evidence type="ECO:0000313" key="2">
    <source>
        <dbReference type="EMBL" id="UEW68580.1"/>
    </source>
</evidence>
<protein>
    <recommendedName>
        <fullName evidence="1">HNH nuclease domain-containing protein</fullName>
    </recommendedName>
</protein>